<dbReference type="PANTHER" id="PTHR11783">
    <property type="entry name" value="SULFOTRANSFERASE SULT"/>
    <property type="match status" value="1"/>
</dbReference>
<dbReference type="InterPro" id="IPR027417">
    <property type="entry name" value="P-loop_NTPase"/>
</dbReference>
<reference evidence="4" key="1">
    <citation type="journal article" date="2020" name="Cell">
        <title>Large-Scale Comparative Analyses of Tick Genomes Elucidate Their Genetic Diversity and Vector Capacities.</title>
        <authorList>
            <consortium name="Tick Genome and Microbiome Consortium (TIGMIC)"/>
            <person name="Jia N."/>
            <person name="Wang J."/>
            <person name="Shi W."/>
            <person name="Du L."/>
            <person name="Sun Y."/>
            <person name="Zhan W."/>
            <person name="Jiang J.F."/>
            <person name="Wang Q."/>
            <person name="Zhang B."/>
            <person name="Ji P."/>
            <person name="Bell-Sakyi L."/>
            <person name="Cui X.M."/>
            <person name="Yuan T.T."/>
            <person name="Jiang B.G."/>
            <person name="Yang W.F."/>
            <person name="Lam T.T."/>
            <person name="Chang Q.C."/>
            <person name="Ding S.J."/>
            <person name="Wang X.J."/>
            <person name="Zhu J.G."/>
            <person name="Ruan X.D."/>
            <person name="Zhao L."/>
            <person name="Wei J.T."/>
            <person name="Ye R.Z."/>
            <person name="Que T.C."/>
            <person name="Du C.H."/>
            <person name="Zhou Y.H."/>
            <person name="Cheng J.X."/>
            <person name="Dai P.F."/>
            <person name="Guo W.B."/>
            <person name="Han X.H."/>
            <person name="Huang E.J."/>
            <person name="Li L.F."/>
            <person name="Wei W."/>
            <person name="Gao Y.C."/>
            <person name="Liu J.Z."/>
            <person name="Shao H.Z."/>
            <person name="Wang X."/>
            <person name="Wang C.C."/>
            <person name="Yang T.C."/>
            <person name="Huo Q.B."/>
            <person name="Li W."/>
            <person name="Chen H.Y."/>
            <person name="Chen S.E."/>
            <person name="Zhou L.G."/>
            <person name="Ni X.B."/>
            <person name="Tian J.H."/>
            <person name="Sheng Y."/>
            <person name="Liu T."/>
            <person name="Pan Y.S."/>
            <person name="Xia L.Y."/>
            <person name="Li J."/>
            <person name="Zhao F."/>
            <person name="Cao W.C."/>
        </authorList>
    </citation>
    <scope>NUCLEOTIDE SEQUENCE</scope>
    <source>
        <strain evidence="4">Rmic-2018</strain>
    </source>
</reference>
<comment type="similarity">
    <text evidence="1">Belongs to the sulfotransferase 1 family.</text>
</comment>
<accession>A0A9J6EYR0</accession>
<evidence type="ECO:0000256" key="1">
    <source>
        <dbReference type="ARBA" id="ARBA00005771"/>
    </source>
</evidence>
<evidence type="ECO:0000259" key="3">
    <source>
        <dbReference type="Pfam" id="PF00685"/>
    </source>
</evidence>
<dbReference type="GO" id="GO:0008146">
    <property type="term" value="F:sulfotransferase activity"/>
    <property type="evidence" value="ECO:0007669"/>
    <property type="project" value="InterPro"/>
</dbReference>
<feature type="domain" description="Sulfotransferase" evidence="3">
    <location>
        <begin position="56"/>
        <end position="318"/>
    </location>
</feature>
<dbReference type="Pfam" id="PF00685">
    <property type="entry name" value="Sulfotransfer_1"/>
    <property type="match status" value="1"/>
</dbReference>
<dbReference type="VEuPathDB" id="VectorBase:LOC119169089"/>
<dbReference type="SUPFAM" id="SSF52540">
    <property type="entry name" value="P-loop containing nucleoside triphosphate hydrolases"/>
    <property type="match status" value="1"/>
</dbReference>
<protein>
    <recommendedName>
        <fullName evidence="3">Sulfotransferase domain-containing protein</fullName>
    </recommendedName>
</protein>
<evidence type="ECO:0000256" key="2">
    <source>
        <dbReference type="ARBA" id="ARBA00022679"/>
    </source>
</evidence>
<dbReference type="EMBL" id="JABSTU010000001">
    <property type="protein sequence ID" value="KAH8039594.1"/>
    <property type="molecule type" value="Genomic_DNA"/>
</dbReference>
<gene>
    <name evidence="4" type="ORF">HPB51_007794</name>
</gene>
<evidence type="ECO:0000313" key="5">
    <source>
        <dbReference type="Proteomes" id="UP000821866"/>
    </source>
</evidence>
<organism evidence="4 5">
    <name type="scientific">Rhipicephalus microplus</name>
    <name type="common">Cattle tick</name>
    <name type="synonym">Boophilus microplus</name>
    <dbReference type="NCBI Taxonomy" id="6941"/>
    <lineage>
        <taxon>Eukaryota</taxon>
        <taxon>Metazoa</taxon>
        <taxon>Ecdysozoa</taxon>
        <taxon>Arthropoda</taxon>
        <taxon>Chelicerata</taxon>
        <taxon>Arachnida</taxon>
        <taxon>Acari</taxon>
        <taxon>Parasitiformes</taxon>
        <taxon>Ixodida</taxon>
        <taxon>Ixodoidea</taxon>
        <taxon>Ixodidae</taxon>
        <taxon>Rhipicephalinae</taxon>
        <taxon>Rhipicephalus</taxon>
        <taxon>Boophilus</taxon>
    </lineage>
</organism>
<evidence type="ECO:0000313" key="4">
    <source>
        <dbReference type="EMBL" id="KAH8039594.1"/>
    </source>
</evidence>
<reference evidence="4" key="2">
    <citation type="submission" date="2021-09" db="EMBL/GenBank/DDBJ databases">
        <authorList>
            <person name="Jia N."/>
            <person name="Wang J."/>
            <person name="Shi W."/>
            <person name="Du L."/>
            <person name="Sun Y."/>
            <person name="Zhan W."/>
            <person name="Jiang J."/>
            <person name="Wang Q."/>
            <person name="Zhang B."/>
            <person name="Ji P."/>
            <person name="Sakyi L.B."/>
            <person name="Cui X."/>
            <person name="Yuan T."/>
            <person name="Jiang B."/>
            <person name="Yang W."/>
            <person name="Lam T.T.-Y."/>
            <person name="Chang Q."/>
            <person name="Ding S."/>
            <person name="Wang X."/>
            <person name="Zhu J."/>
            <person name="Ruan X."/>
            <person name="Zhao L."/>
            <person name="Wei J."/>
            <person name="Que T."/>
            <person name="Du C."/>
            <person name="Cheng J."/>
            <person name="Dai P."/>
            <person name="Han X."/>
            <person name="Huang E."/>
            <person name="Gao Y."/>
            <person name="Liu J."/>
            <person name="Shao H."/>
            <person name="Ye R."/>
            <person name="Li L."/>
            <person name="Wei W."/>
            <person name="Wang X."/>
            <person name="Wang C."/>
            <person name="Huo Q."/>
            <person name="Li W."/>
            <person name="Guo W."/>
            <person name="Chen H."/>
            <person name="Chen S."/>
            <person name="Zhou L."/>
            <person name="Zhou L."/>
            <person name="Ni X."/>
            <person name="Tian J."/>
            <person name="Zhou Y."/>
            <person name="Sheng Y."/>
            <person name="Liu T."/>
            <person name="Pan Y."/>
            <person name="Xia L."/>
            <person name="Li J."/>
            <person name="Zhao F."/>
            <person name="Cao W."/>
        </authorList>
    </citation>
    <scope>NUCLEOTIDE SEQUENCE</scope>
    <source>
        <strain evidence="4">Rmic-2018</strain>
        <tissue evidence="4">Larvae</tissue>
    </source>
</reference>
<proteinExistence type="inferred from homology"/>
<comment type="caution">
    <text evidence="4">The sequence shown here is derived from an EMBL/GenBank/DDBJ whole genome shotgun (WGS) entry which is preliminary data.</text>
</comment>
<dbReference type="Proteomes" id="UP000821866">
    <property type="component" value="Chromosome 1"/>
</dbReference>
<dbReference type="Gene3D" id="3.40.50.300">
    <property type="entry name" value="P-loop containing nucleotide triphosphate hydrolases"/>
    <property type="match status" value="1"/>
</dbReference>
<dbReference type="AlphaFoldDB" id="A0A9J6EYR0"/>
<keyword evidence="2" id="KW-0808">Transferase</keyword>
<dbReference type="InterPro" id="IPR000863">
    <property type="entry name" value="Sulfotransferase_dom"/>
</dbReference>
<sequence length="340" mass="39190">MEDKGAEAAASLTMCEKAATTRPKPYYQIIDGVPRCPFMTAESLRQGLGFVACKGDLLQVSYPRSGTHWVQYITQLILKEGEPVDTYEQFMEGAKFIEYFSGIDDCKPGTLVRTLCTHLPLRKEKLNPEAKYVYVARNPWDVCVSLYHHERNISAFRFEEGAFDDFLEVFLTGELGYGFYFDHVKAGYALKDEPNVFFVTYEELTRDTRGTIIRLARFIGERYGEILEQVGEERLNEILKRSSARNMKDIMVFNLRENPDPGLQKRLKELNAFSKAAHKGDVKRHEVLRKAEIGGWKEHFSPEQLQRMEATIKEMTRGSDVMDLWKDIRQETLKLCEQPG</sequence>
<name>A0A9J6EYR0_RHIMP</name>
<keyword evidence="5" id="KW-1185">Reference proteome</keyword>